<organism evidence="1 2">
    <name type="scientific">Rhododendron simsii</name>
    <name type="common">Sims's rhododendron</name>
    <dbReference type="NCBI Taxonomy" id="118357"/>
    <lineage>
        <taxon>Eukaryota</taxon>
        <taxon>Viridiplantae</taxon>
        <taxon>Streptophyta</taxon>
        <taxon>Embryophyta</taxon>
        <taxon>Tracheophyta</taxon>
        <taxon>Spermatophyta</taxon>
        <taxon>Magnoliopsida</taxon>
        <taxon>eudicotyledons</taxon>
        <taxon>Gunneridae</taxon>
        <taxon>Pentapetalae</taxon>
        <taxon>asterids</taxon>
        <taxon>Ericales</taxon>
        <taxon>Ericaceae</taxon>
        <taxon>Ericoideae</taxon>
        <taxon>Rhodoreae</taxon>
        <taxon>Rhododendron</taxon>
    </lineage>
</organism>
<protein>
    <submittedName>
        <fullName evidence="1">Uncharacterized protein</fullName>
    </submittedName>
</protein>
<reference evidence="1" key="1">
    <citation type="submission" date="2019-11" db="EMBL/GenBank/DDBJ databases">
        <authorList>
            <person name="Liu Y."/>
            <person name="Hou J."/>
            <person name="Li T.-Q."/>
            <person name="Guan C.-H."/>
            <person name="Wu X."/>
            <person name="Wu H.-Z."/>
            <person name="Ling F."/>
            <person name="Zhang R."/>
            <person name="Shi X.-G."/>
            <person name="Ren J.-P."/>
            <person name="Chen E.-F."/>
            <person name="Sun J.-M."/>
        </authorList>
    </citation>
    <scope>NUCLEOTIDE SEQUENCE</scope>
    <source>
        <strain evidence="1">Adult_tree_wgs_1</strain>
        <tissue evidence="1">Leaves</tissue>
    </source>
</reference>
<evidence type="ECO:0000313" key="2">
    <source>
        <dbReference type="Proteomes" id="UP000626092"/>
    </source>
</evidence>
<proteinExistence type="predicted"/>
<name>A0A834GF19_RHOSS</name>
<gene>
    <name evidence="1" type="ORF">RHSIM_Rhsim09G0062200</name>
</gene>
<accession>A0A834GF19</accession>
<dbReference type="EMBL" id="WJXA01000009">
    <property type="protein sequence ID" value="KAF7133219.1"/>
    <property type="molecule type" value="Genomic_DNA"/>
</dbReference>
<comment type="caution">
    <text evidence="1">The sequence shown here is derived from an EMBL/GenBank/DDBJ whole genome shotgun (WGS) entry which is preliminary data.</text>
</comment>
<evidence type="ECO:0000313" key="1">
    <source>
        <dbReference type="EMBL" id="KAF7133219.1"/>
    </source>
</evidence>
<sequence>MHASIRVLPVDQWCQAPYLGSSGDSFWRKAEAFVAETEISAEPLSLVPEVPPEEADLIPHCFVLQFRVERGDIPSYFINYEATTQAPVYWHDWIEVDLANPDSVQILEASCALELVRLSMDLSIRKNNTNIDLMVSRWRFAPSGDSASNRASERVQREDAWFRSPSCRFFSRPYAEPVDGALLTNFFSEDERIMDFQMEGAMVSASALSAFVTACPWCTGSDATIEDNPVVLAVSDIYHRDISLRSSKARQFGWHGKSSYWPSSTAIPVTTRGITIAEPISTVLPLRVTCTPIRVARTPRSKEAPLSVVSADPLLKYEGGKHAPLSKLKTKRMDVGPRVHEEGSDSSIDDTIPISQFFKLPCVAQRSPSGKSVAIDKKVIDLDESGSEGTGSDIENIVQLVVEEDEEDDDISSLIPRRRVSTERFLTVPYINLLALEAAIQHSLSMELANLNSVEVFADIQNDSLISLGTLQMGYVVSEFGEESSLLA</sequence>
<keyword evidence="2" id="KW-1185">Reference proteome</keyword>
<dbReference type="AlphaFoldDB" id="A0A834GF19"/>
<dbReference type="Proteomes" id="UP000626092">
    <property type="component" value="Unassembled WGS sequence"/>
</dbReference>